<evidence type="ECO:0000256" key="1">
    <source>
        <dbReference type="SAM" id="MobiDB-lite"/>
    </source>
</evidence>
<keyword evidence="3" id="KW-1185">Reference proteome</keyword>
<dbReference type="Proteomes" id="UP000263094">
    <property type="component" value="Unassembled WGS sequence"/>
</dbReference>
<feature type="region of interest" description="Disordered" evidence="1">
    <location>
        <begin position="1"/>
        <end position="76"/>
    </location>
</feature>
<comment type="caution">
    <text evidence="2">The sequence shown here is derived from an EMBL/GenBank/DDBJ whole genome shotgun (WGS) entry which is preliminary data.</text>
</comment>
<organism evidence="2 3">
    <name type="scientific">Streptomyces triticagri</name>
    <dbReference type="NCBI Taxonomy" id="2293568"/>
    <lineage>
        <taxon>Bacteria</taxon>
        <taxon>Bacillati</taxon>
        <taxon>Actinomycetota</taxon>
        <taxon>Actinomycetes</taxon>
        <taxon>Kitasatosporales</taxon>
        <taxon>Streptomycetaceae</taxon>
        <taxon>Streptomyces</taxon>
    </lineage>
</organism>
<reference evidence="2 3" key="1">
    <citation type="submission" date="2018-08" db="EMBL/GenBank/DDBJ databases">
        <title>Isolation, diversity and antifungal activity of Actinobacteria from wheat.</title>
        <authorList>
            <person name="Han C."/>
        </authorList>
    </citation>
    <scope>NUCLEOTIDE SEQUENCE [LARGE SCALE GENOMIC DNA]</scope>
    <source>
        <strain evidence="2 3">NEAU-YY421</strain>
    </source>
</reference>
<evidence type="ECO:0000313" key="3">
    <source>
        <dbReference type="Proteomes" id="UP000263094"/>
    </source>
</evidence>
<name>A0A372M9N3_9ACTN</name>
<sequence>MNQHTSATLDAPSTGDPRSSAGTVHRAGTTPPDRAQETTRVRGTGRPAPQGHVPDVADLLTSDEEPMLAADRGATP</sequence>
<evidence type="ECO:0000313" key="2">
    <source>
        <dbReference type="EMBL" id="RFU87143.1"/>
    </source>
</evidence>
<accession>A0A372M9N3</accession>
<dbReference type="AlphaFoldDB" id="A0A372M9N3"/>
<dbReference type="EMBL" id="QUAK01000042">
    <property type="protein sequence ID" value="RFU87143.1"/>
    <property type="molecule type" value="Genomic_DNA"/>
</dbReference>
<dbReference type="RefSeq" id="WP_128555316.1">
    <property type="nucleotide sequence ID" value="NZ_QUAK01000042.1"/>
</dbReference>
<gene>
    <name evidence="2" type="ORF">DY218_08575</name>
</gene>
<protein>
    <submittedName>
        <fullName evidence="2">Uncharacterized protein</fullName>
    </submittedName>
</protein>
<proteinExistence type="predicted"/>